<evidence type="ECO:0000256" key="1">
    <source>
        <dbReference type="SAM" id="MobiDB-lite"/>
    </source>
</evidence>
<evidence type="ECO:0000313" key="2">
    <source>
        <dbReference type="EMBL" id="KAJ8878934.1"/>
    </source>
</evidence>
<name>A0ABQ9H3V1_9NEOP</name>
<evidence type="ECO:0000313" key="3">
    <source>
        <dbReference type="Proteomes" id="UP001159363"/>
    </source>
</evidence>
<accession>A0ABQ9H3V1</accession>
<protein>
    <submittedName>
        <fullName evidence="2">Uncharacterized protein</fullName>
    </submittedName>
</protein>
<dbReference type="Proteomes" id="UP001159363">
    <property type="component" value="Chromosome 6"/>
</dbReference>
<dbReference type="EMBL" id="JARBHB010000007">
    <property type="protein sequence ID" value="KAJ8878934.1"/>
    <property type="molecule type" value="Genomic_DNA"/>
</dbReference>
<feature type="compositionally biased region" description="Basic and acidic residues" evidence="1">
    <location>
        <begin position="32"/>
        <end position="41"/>
    </location>
</feature>
<organism evidence="2 3">
    <name type="scientific">Dryococelus australis</name>
    <dbReference type="NCBI Taxonomy" id="614101"/>
    <lineage>
        <taxon>Eukaryota</taxon>
        <taxon>Metazoa</taxon>
        <taxon>Ecdysozoa</taxon>
        <taxon>Arthropoda</taxon>
        <taxon>Hexapoda</taxon>
        <taxon>Insecta</taxon>
        <taxon>Pterygota</taxon>
        <taxon>Neoptera</taxon>
        <taxon>Polyneoptera</taxon>
        <taxon>Phasmatodea</taxon>
        <taxon>Verophasmatodea</taxon>
        <taxon>Anareolatae</taxon>
        <taxon>Phasmatidae</taxon>
        <taxon>Eurycanthinae</taxon>
        <taxon>Dryococelus</taxon>
    </lineage>
</organism>
<feature type="region of interest" description="Disordered" evidence="1">
    <location>
        <begin position="1"/>
        <end position="56"/>
    </location>
</feature>
<proteinExistence type="predicted"/>
<reference evidence="2 3" key="1">
    <citation type="submission" date="2023-02" db="EMBL/GenBank/DDBJ databases">
        <title>LHISI_Scaffold_Assembly.</title>
        <authorList>
            <person name="Stuart O.P."/>
            <person name="Cleave R."/>
            <person name="Magrath M.J.L."/>
            <person name="Mikheyev A.S."/>
        </authorList>
    </citation>
    <scope>NUCLEOTIDE SEQUENCE [LARGE SCALE GENOMIC DNA]</scope>
    <source>
        <strain evidence="2">Daus_M_001</strain>
        <tissue evidence="2">Leg muscle</tissue>
    </source>
</reference>
<keyword evidence="3" id="KW-1185">Reference proteome</keyword>
<comment type="caution">
    <text evidence="2">The sequence shown here is derived from an EMBL/GenBank/DDBJ whole genome shotgun (WGS) entry which is preliminary data.</text>
</comment>
<gene>
    <name evidence="2" type="ORF">PR048_019537</name>
</gene>
<sequence>MNQPAGTRLAVAGDSTKPCISHLSPPPPPHIDLTRSSERQGRTARSRGPKLAARQALFGPSRHRRAVLEASTRDVVLGSTEQGVWPGEGAGWLRGYPARLPPRQTGFNPPAGSLLDFHIWELCWTMPLIGRFSRGSPNSPTLSFQHSSILTSRTLVGSQDFYVNRQTQISSLFCPPPPLLHHSHMFASRNEQHTKETWHGALINRHAVATLEVEACFIHRATDMAARKKLVSRDAEREHHLAANVVIAARSS</sequence>